<organism evidence="11 12">
    <name type="scientific">Pseudomonas bharatica CSV86</name>
    <dbReference type="NCBI Taxonomy" id="1005395"/>
    <lineage>
        <taxon>Bacteria</taxon>
        <taxon>Pseudomonadati</taxon>
        <taxon>Pseudomonadota</taxon>
        <taxon>Gammaproteobacteria</taxon>
        <taxon>Pseudomonadales</taxon>
        <taxon>Pseudomonadaceae</taxon>
        <taxon>Pseudomonas</taxon>
        <taxon>Pseudomonas bharatica</taxon>
    </lineage>
</organism>
<keyword evidence="6" id="KW-0175">Coiled coil</keyword>
<comment type="caution">
    <text evidence="11">The sequence shown here is derived from an EMBL/GenBank/DDBJ whole genome shotgun (WGS) entry which is preliminary data.</text>
</comment>
<evidence type="ECO:0000256" key="7">
    <source>
        <dbReference type="ARBA" id="ARBA00023136"/>
    </source>
</evidence>
<dbReference type="eggNOG" id="COG0845">
    <property type="taxonomic scope" value="Bacteria"/>
</dbReference>
<dbReference type="GO" id="GO:0015562">
    <property type="term" value="F:efflux transmembrane transporter activity"/>
    <property type="evidence" value="ECO:0007669"/>
    <property type="project" value="TreeGrafter"/>
</dbReference>
<dbReference type="OrthoDB" id="9783047at2"/>
<dbReference type="InterPro" id="IPR058624">
    <property type="entry name" value="MdtA-like_HH"/>
</dbReference>
<dbReference type="NCBIfam" id="TIGR01730">
    <property type="entry name" value="RND_mfp"/>
    <property type="match status" value="1"/>
</dbReference>
<dbReference type="EMBL" id="AMWJ02000002">
    <property type="protein sequence ID" value="NNJ17460.1"/>
    <property type="molecule type" value="Genomic_DNA"/>
</dbReference>
<evidence type="ECO:0000259" key="8">
    <source>
        <dbReference type="Pfam" id="PF25876"/>
    </source>
</evidence>
<evidence type="ECO:0000256" key="2">
    <source>
        <dbReference type="ARBA" id="ARBA00004635"/>
    </source>
</evidence>
<dbReference type="RefSeq" id="WP_009404406.1">
    <property type="nucleotide sequence ID" value="NZ_AMWJ02000002.1"/>
</dbReference>
<evidence type="ECO:0000313" key="11">
    <source>
        <dbReference type="EMBL" id="NNJ17460.1"/>
    </source>
</evidence>
<accession>L1LVZ2</accession>
<evidence type="ECO:0000256" key="6">
    <source>
        <dbReference type="ARBA" id="ARBA00023054"/>
    </source>
</evidence>
<gene>
    <name evidence="11" type="ORF">CSV86_020855</name>
</gene>
<dbReference type="Gene3D" id="1.10.287.470">
    <property type="entry name" value="Helix hairpin bin"/>
    <property type="match status" value="1"/>
</dbReference>
<dbReference type="InterPro" id="IPR006143">
    <property type="entry name" value="RND_pump_MFP"/>
</dbReference>
<keyword evidence="12" id="KW-1185">Reference proteome</keyword>
<dbReference type="InterPro" id="IPR058625">
    <property type="entry name" value="MdtA-like_BSH"/>
</dbReference>
<dbReference type="PANTHER" id="PTHR30469">
    <property type="entry name" value="MULTIDRUG RESISTANCE PROTEIN MDTA"/>
    <property type="match status" value="1"/>
</dbReference>
<dbReference type="Proteomes" id="UP000010448">
    <property type="component" value="Unassembled WGS sequence"/>
</dbReference>
<comment type="similarity">
    <text evidence="3">Belongs to the membrane fusion protein (MFP) (TC 8.A.1) family.</text>
</comment>
<feature type="domain" description="Multidrug resistance protein MdtA-like alpha-helical hairpin" evidence="8">
    <location>
        <begin position="107"/>
        <end position="176"/>
    </location>
</feature>
<dbReference type="Pfam" id="PF25876">
    <property type="entry name" value="HH_MFP_RND"/>
    <property type="match status" value="1"/>
</dbReference>
<dbReference type="Pfam" id="PF25917">
    <property type="entry name" value="BSH_RND"/>
    <property type="match status" value="1"/>
</dbReference>
<dbReference type="Gene3D" id="2.40.50.100">
    <property type="match status" value="1"/>
</dbReference>
<keyword evidence="4" id="KW-1003">Cell membrane</keyword>
<evidence type="ECO:0000256" key="3">
    <source>
        <dbReference type="ARBA" id="ARBA00009477"/>
    </source>
</evidence>
<dbReference type="SUPFAM" id="SSF111369">
    <property type="entry name" value="HlyD-like secretion proteins"/>
    <property type="match status" value="1"/>
</dbReference>
<evidence type="ECO:0000259" key="9">
    <source>
        <dbReference type="Pfam" id="PF25917"/>
    </source>
</evidence>
<keyword evidence="5" id="KW-0997">Cell inner membrane</keyword>
<dbReference type="AlphaFoldDB" id="L1LVZ2"/>
<evidence type="ECO:0000256" key="5">
    <source>
        <dbReference type="ARBA" id="ARBA00022519"/>
    </source>
</evidence>
<comment type="subcellular location">
    <subcellularLocation>
        <location evidence="1">Cell inner membrane</location>
    </subcellularLocation>
    <subcellularLocation>
        <location evidence="2">Membrane</location>
        <topology evidence="2">Lipid-anchor</topology>
    </subcellularLocation>
</comment>
<protein>
    <submittedName>
        <fullName evidence="11">Efflux RND transporter periplasmic adaptor subunit</fullName>
    </submittedName>
</protein>
<evidence type="ECO:0000256" key="1">
    <source>
        <dbReference type="ARBA" id="ARBA00004533"/>
    </source>
</evidence>
<dbReference type="GO" id="GO:1990281">
    <property type="term" value="C:efflux pump complex"/>
    <property type="evidence" value="ECO:0007669"/>
    <property type="project" value="TreeGrafter"/>
</dbReference>
<dbReference type="Pfam" id="PF25944">
    <property type="entry name" value="Beta-barrel_RND"/>
    <property type="match status" value="1"/>
</dbReference>
<reference evidence="11 12" key="1">
    <citation type="journal article" date="2013" name="Genome Announc.">
        <title>Genome Sequence of Naphthalene-Degrading Soil Bacterium Pseudomonas putida CSV86.</title>
        <authorList>
            <person name="Phale P.S."/>
            <person name="Paliwal V."/>
            <person name="Raju S.C."/>
            <person name="Modak A."/>
            <person name="Purohit H.J."/>
        </authorList>
    </citation>
    <scope>NUCLEOTIDE SEQUENCE [LARGE SCALE GENOMIC DNA]</scope>
    <source>
        <strain evidence="11 12">CSV86</strain>
    </source>
</reference>
<dbReference type="Gene3D" id="2.40.30.170">
    <property type="match status" value="1"/>
</dbReference>
<dbReference type="PANTHER" id="PTHR30469:SF12">
    <property type="entry name" value="MULTIDRUG RESISTANCE PROTEIN MDTA"/>
    <property type="match status" value="1"/>
</dbReference>
<keyword evidence="7" id="KW-0472">Membrane</keyword>
<dbReference type="Gene3D" id="2.40.420.20">
    <property type="match status" value="1"/>
</dbReference>
<evidence type="ECO:0000256" key="4">
    <source>
        <dbReference type="ARBA" id="ARBA00022475"/>
    </source>
</evidence>
<feature type="domain" description="Multidrug resistance protein MdtA-like barrel-sandwich hybrid" evidence="9">
    <location>
        <begin position="68"/>
        <end position="205"/>
    </location>
</feature>
<sequence length="391" mass="41985">MRISSPRTLLVLLAIVLLAGAAWFVNKRPQAARPTASSAIPVSVIAVQREDVPRLLSAIGTVQSLHSVVIRPQVEGVLTRIAVQEGQEVHKGDLLATLDDRAIRASLDQARAQLGQSQAQLQVAQTDLKRYRLLSEDNGISRQTLDQQQALVNQLQATLLGNQANIAAAEVQLSYTRILSPVSGRVGIRNVDEGNLVRSTDTQGLFSVTRLDPINVEFSVPQSWLPTLQQLTASREAAPIKAYLEGDGDTGGQLLGEGRLSLIDNQIAAGTGTLRAKATFANPDARLWPGQLVTLRVQTGIERDALVVPPGVVRQGVDKHFVYRIAGDKAEAVPVKVTYQDSKLSVITGVEANDRLVADGQSRLKPGATVEILEARPASEDVARSEASVQP</sequence>
<name>L1LVZ2_9PSED</name>
<proteinExistence type="inferred from homology"/>
<feature type="domain" description="Multidrug resistance protein MdtA-like beta-barrel" evidence="10">
    <location>
        <begin position="213"/>
        <end position="300"/>
    </location>
</feature>
<evidence type="ECO:0000313" key="12">
    <source>
        <dbReference type="Proteomes" id="UP000010448"/>
    </source>
</evidence>
<dbReference type="InterPro" id="IPR058626">
    <property type="entry name" value="MdtA-like_b-barrel"/>
</dbReference>
<evidence type="ECO:0000259" key="10">
    <source>
        <dbReference type="Pfam" id="PF25944"/>
    </source>
</evidence>